<organism evidence="2 3">
    <name type="scientific">Paragemmobacter ruber</name>
    <dbReference type="NCBI Taxonomy" id="1985673"/>
    <lineage>
        <taxon>Bacteria</taxon>
        <taxon>Pseudomonadati</taxon>
        <taxon>Pseudomonadota</taxon>
        <taxon>Alphaproteobacteria</taxon>
        <taxon>Rhodobacterales</taxon>
        <taxon>Paracoccaceae</taxon>
        <taxon>Paragemmobacter</taxon>
    </lineage>
</organism>
<evidence type="ECO:0000313" key="2">
    <source>
        <dbReference type="EMBL" id="NBE08906.1"/>
    </source>
</evidence>
<keyword evidence="3" id="KW-1185">Reference proteome</keyword>
<dbReference type="RefSeq" id="WP_161767931.1">
    <property type="nucleotide sequence ID" value="NZ_JAAATW010000003.1"/>
</dbReference>
<keyword evidence="1" id="KW-0472">Membrane</keyword>
<feature type="transmembrane region" description="Helical" evidence="1">
    <location>
        <begin position="43"/>
        <end position="60"/>
    </location>
</feature>
<sequence length="124" mass="13421">MEAVAEQALATLSASGLIRGLVAAVPATIAVAALAGWRQRVEGAGALALFACAFCLWLVAPWQPALPEAQQISLVFSILCWLWLVWAWGRHVLGEWPAPIWGHWIVGTLLWVLPVCAIVVLFRA</sequence>
<dbReference type="Proteomes" id="UP001517376">
    <property type="component" value="Unassembled WGS sequence"/>
</dbReference>
<evidence type="ECO:0000313" key="3">
    <source>
        <dbReference type="Proteomes" id="UP001517376"/>
    </source>
</evidence>
<gene>
    <name evidence="2" type="ORF">GU920_15300</name>
</gene>
<name>A0ABW9YA60_9RHOB</name>
<feature type="transmembrane region" description="Helical" evidence="1">
    <location>
        <begin position="17"/>
        <end position="37"/>
    </location>
</feature>
<evidence type="ECO:0000256" key="1">
    <source>
        <dbReference type="SAM" id="Phobius"/>
    </source>
</evidence>
<keyword evidence="1" id="KW-0812">Transmembrane</keyword>
<accession>A0ABW9YA60</accession>
<comment type="caution">
    <text evidence="2">The sequence shown here is derived from an EMBL/GenBank/DDBJ whole genome shotgun (WGS) entry which is preliminary data.</text>
</comment>
<reference evidence="3" key="1">
    <citation type="submission" date="2020-01" db="EMBL/GenBank/DDBJ databases">
        <title>Sphingomonas sp. strain CSW-10.</title>
        <authorList>
            <person name="Chen W.-M."/>
        </authorList>
    </citation>
    <scope>NUCLEOTIDE SEQUENCE [LARGE SCALE GENOMIC DNA]</scope>
    <source>
        <strain evidence="3">CCP-1</strain>
    </source>
</reference>
<dbReference type="EMBL" id="JAAATW010000003">
    <property type="protein sequence ID" value="NBE08906.1"/>
    <property type="molecule type" value="Genomic_DNA"/>
</dbReference>
<proteinExistence type="predicted"/>
<feature type="transmembrane region" description="Helical" evidence="1">
    <location>
        <begin position="72"/>
        <end position="89"/>
    </location>
</feature>
<feature type="transmembrane region" description="Helical" evidence="1">
    <location>
        <begin position="101"/>
        <end position="122"/>
    </location>
</feature>
<protein>
    <recommendedName>
        <fullName evidence="4">DUF3147 family protein</fullName>
    </recommendedName>
</protein>
<evidence type="ECO:0008006" key="4">
    <source>
        <dbReference type="Google" id="ProtNLM"/>
    </source>
</evidence>
<keyword evidence="1" id="KW-1133">Transmembrane helix</keyword>